<dbReference type="GO" id="GO:0043565">
    <property type="term" value="F:sequence-specific DNA binding"/>
    <property type="evidence" value="ECO:0007669"/>
    <property type="project" value="InterPro"/>
</dbReference>
<dbReference type="RefSeq" id="WP_099684632.1">
    <property type="nucleotide sequence ID" value="NZ_JBOIRJ010000005.1"/>
</dbReference>
<dbReference type="PROSITE" id="PS01124">
    <property type="entry name" value="HTH_ARAC_FAMILY_2"/>
    <property type="match status" value="1"/>
</dbReference>
<dbReference type="InterPro" id="IPR053142">
    <property type="entry name" value="PchR_regulatory_protein"/>
</dbReference>
<keyword evidence="6" id="KW-1185">Reference proteome</keyword>
<dbReference type="PANTHER" id="PTHR47893">
    <property type="entry name" value="REGULATORY PROTEIN PCHR"/>
    <property type="match status" value="1"/>
</dbReference>
<dbReference type="Gene3D" id="1.10.10.60">
    <property type="entry name" value="Homeodomain-like"/>
    <property type="match status" value="2"/>
</dbReference>
<keyword evidence="3" id="KW-0804">Transcription</keyword>
<dbReference type="PRINTS" id="PR00032">
    <property type="entry name" value="HTHARAC"/>
</dbReference>
<gene>
    <name evidence="5" type="ORF">CO726_13820</name>
</gene>
<dbReference type="Pfam" id="PF12833">
    <property type="entry name" value="HTH_18"/>
    <property type="match status" value="1"/>
</dbReference>
<comment type="caution">
    <text evidence="5">The sequence shown here is derived from an EMBL/GenBank/DDBJ whole genome shotgun (WGS) entry which is preliminary data.</text>
</comment>
<dbReference type="SMART" id="SM00342">
    <property type="entry name" value="HTH_ARAC"/>
    <property type="match status" value="1"/>
</dbReference>
<evidence type="ECO:0000313" key="6">
    <source>
        <dbReference type="Proteomes" id="UP000228484"/>
    </source>
</evidence>
<reference evidence="5 6" key="1">
    <citation type="submission" date="2017-09" db="EMBL/GenBank/DDBJ databases">
        <title>Biocontrol bacteria screening and application from spent mushroom substrate.</title>
        <authorList>
            <person name="Sun X."/>
        </authorList>
    </citation>
    <scope>NUCLEOTIDE SEQUENCE [LARGE SCALE GENOMIC DNA]</scope>
    <source>
        <strain evidence="5 6">100374</strain>
    </source>
</reference>
<dbReference type="Proteomes" id="UP000228484">
    <property type="component" value="Unassembled WGS sequence"/>
</dbReference>
<keyword evidence="1" id="KW-0805">Transcription regulation</keyword>
<accession>A0A2G6QCU4</accession>
<dbReference type="EMBL" id="NWUW01000008">
    <property type="protein sequence ID" value="PIE94652.1"/>
    <property type="molecule type" value="Genomic_DNA"/>
</dbReference>
<dbReference type="PANTHER" id="PTHR47893:SF1">
    <property type="entry name" value="REGULATORY PROTEIN PCHR"/>
    <property type="match status" value="1"/>
</dbReference>
<evidence type="ECO:0000256" key="2">
    <source>
        <dbReference type="ARBA" id="ARBA00023125"/>
    </source>
</evidence>
<organism evidence="5 6">
    <name type="scientific">Bacillus fungorum</name>
    <dbReference type="NCBI Taxonomy" id="2039284"/>
    <lineage>
        <taxon>Bacteria</taxon>
        <taxon>Bacillati</taxon>
        <taxon>Bacillota</taxon>
        <taxon>Bacilli</taxon>
        <taxon>Bacillales</taxon>
        <taxon>Bacillaceae</taxon>
        <taxon>Bacillus</taxon>
    </lineage>
</organism>
<dbReference type="SUPFAM" id="SSF46689">
    <property type="entry name" value="Homeodomain-like"/>
    <property type="match status" value="1"/>
</dbReference>
<dbReference type="PROSITE" id="PS00041">
    <property type="entry name" value="HTH_ARAC_FAMILY_1"/>
    <property type="match status" value="1"/>
</dbReference>
<proteinExistence type="predicted"/>
<dbReference type="InterPro" id="IPR018060">
    <property type="entry name" value="HTH_AraC"/>
</dbReference>
<dbReference type="GO" id="GO:0003700">
    <property type="term" value="F:DNA-binding transcription factor activity"/>
    <property type="evidence" value="ECO:0007669"/>
    <property type="project" value="InterPro"/>
</dbReference>
<feature type="domain" description="HTH araC/xylS-type" evidence="4">
    <location>
        <begin position="220"/>
        <end position="318"/>
    </location>
</feature>
<evidence type="ECO:0000256" key="1">
    <source>
        <dbReference type="ARBA" id="ARBA00023015"/>
    </source>
</evidence>
<evidence type="ECO:0000256" key="3">
    <source>
        <dbReference type="ARBA" id="ARBA00023163"/>
    </source>
</evidence>
<dbReference type="InterPro" id="IPR018062">
    <property type="entry name" value="HTH_AraC-typ_CS"/>
</dbReference>
<sequence length="319" mass="36945">MRANGFHDIFHKYFHGLQMADEKHMNVPKTLGKGEVRRWTSFSGMEIVLSNFQFCNNHHIQFESDAAMVELNFCLQGSAEVQVGRSSYELKTGNSYLYFMNNFEVVFEYEKEKPLYSLAIGIPVPLFNHFILDYTDEGMLNFHTILGNHSFKKLQSPIDSLSANIISKMIELPHQGRIYQLEIESKVLELLSIHFGRFLLKNRDEIKRRVLSKGDIDKIKRAEEILVQRMELPPSLLELAKLVGLNDYKLKLGFKELFGTSAFAYLREQRMERAMFLLRSGTSNVTETAVAIGYKNISHFSESFKKKYGINPSEILRMY</sequence>
<dbReference type="InterPro" id="IPR020449">
    <property type="entry name" value="Tscrpt_reg_AraC-type_HTH"/>
</dbReference>
<dbReference type="InterPro" id="IPR037923">
    <property type="entry name" value="HTH-like"/>
</dbReference>
<evidence type="ECO:0000313" key="5">
    <source>
        <dbReference type="EMBL" id="PIE94652.1"/>
    </source>
</evidence>
<evidence type="ECO:0000259" key="4">
    <source>
        <dbReference type="PROSITE" id="PS01124"/>
    </source>
</evidence>
<name>A0A2G6QCU4_9BACI</name>
<dbReference type="SUPFAM" id="SSF51215">
    <property type="entry name" value="Regulatory protein AraC"/>
    <property type="match status" value="1"/>
</dbReference>
<dbReference type="AlphaFoldDB" id="A0A2G6QCU4"/>
<protein>
    <submittedName>
        <fullName evidence="5">AraC family transcriptional regulator</fullName>
    </submittedName>
</protein>
<dbReference type="InterPro" id="IPR009057">
    <property type="entry name" value="Homeodomain-like_sf"/>
</dbReference>
<keyword evidence="2" id="KW-0238">DNA-binding</keyword>